<accession>A0A7S3V0Y9</accession>
<evidence type="ECO:0000256" key="1">
    <source>
        <dbReference type="SAM" id="MobiDB-lite"/>
    </source>
</evidence>
<proteinExistence type="predicted"/>
<feature type="region of interest" description="Disordered" evidence="1">
    <location>
        <begin position="262"/>
        <end position="308"/>
    </location>
</feature>
<protein>
    <submittedName>
        <fullName evidence="2">Uncharacterized protein</fullName>
    </submittedName>
</protein>
<evidence type="ECO:0000313" key="2">
    <source>
        <dbReference type="EMBL" id="CAE0444275.1"/>
    </source>
</evidence>
<gene>
    <name evidence="2" type="ORF">ASTO00021_LOCUS14326</name>
</gene>
<sequence>MSSQGTQVLVQNLRDKFLEKAKESISEIPDVSEKARIHLCLKEFSKSVFLKLQECIENSNKSISSRSKNSNTEDGDDVEPVDRKLALRIASMSDKVVDLGKKLEAKRISAPAEIAEALEEELKMKTKMNGSILKAVQGNEVNVTAIDETQFKQMKQSLLNISNILPNLENHLATLLENSKQTVQAVEKFVSKEKTQVDRIIETEKFNAEKQTVIDFLPADQNETEVISCVKLAGGISSVLDKKRSFASTCVQSESYTFAPATTVTKLSQSQSQPTSMSTGKSQSENENEQDLESKNNNSYGKNNSDTRKKPRIITNIKCLRV</sequence>
<feature type="compositionally biased region" description="Polar residues" evidence="1">
    <location>
        <begin position="274"/>
        <end position="285"/>
    </location>
</feature>
<dbReference type="AlphaFoldDB" id="A0A7S3V0Y9"/>
<name>A0A7S3V0Y9_9STRA</name>
<feature type="compositionally biased region" description="Low complexity" evidence="1">
    <location>
        <begin position="295"/>
        <end position="304"/>
    </location>
</feature>
<dbReference type="EMBL" id="HBIN01018778">
    <property type="protein sequence ID" value="CAE0444275.1"/>
    <property type="molecule type" value="Transcribed_RNA"/>
</dbReference>
<organism evidence="2">
    <name type="scientific">Aplanochytrium stocchinoi</name>
    <dbReference type="NCBI Taxonomy" id="215587"/>
    <lineage>
        <taxon>Eukaryota</taxon>
        <taxon>Sar</taxon>
        <taxon>Stramenopiles</taxon>
        <taxon>Bigyra</taxon>
        <taxon>Labyrinthulomycetes</taxon>
        <taxon>Thraustochytrida</taxon>
        <taxon>Thraustochytriidae</taxon>
        <taxon>Aplanochytrium</taxon>
    </lineage>
</organism>
<reference evidence="2" key="1">
    <citation type="submission" date="2021-01" db="EMBL/GenBank/DDBJ databases">
        <authorList>
            <person name="Corre E."/>
            <person name="Pelletier E."/>
            <person name="Niang G."/>
            <person name="Scheremetjew M."/>
            <person name="Finn R."/>
            <person name="Kale V."/>
            <person name="Holt S."/>
            <person name="Cochrane G."/>
            <person name="Meng A."/>
            <person name="Brown T."/>
            <person name="Cohen L."/>
        </authorList>
    </citation>
    <scope>NUCLEOTIDE SEQUENCE</scope>
    <source>
        <strain evidence="2">GSBS06</strain>
    </source>
</reference>